<accession>A0ABR3B6H3</accession>
<keyword evidence="2" id="KW-0472">Membrane</keyword>
<evidence type="ECO:0008006" key="5">
    <source>
        <dbReference type="Google" id="ProtNLM"/>
    </source>
</evidence>
<feature type="region of interest" description="Disordered" evidence="1">
    <location>
        <begin position="40"/>
        <end position="90"/>
    </location>
</feature>
<dbReference type="EMBL" id="JBCLYO010000003">
    <property type="protein sequence ID" value="KAL0091660.1"/>
    <property type="molecule type" value="Genomic_DNA"/>
</dbReference>
<evidence type="ECO:0000256" key="2">
    <source>
        <dbReference type="SAM" id="Phobius"/>
    </source>
</evidence>
<feature type="transmembrane region" description="Helical" evidence="2">
    <location>
        <begin position="168"/>
        <end position="190"/>
    </location>
</feature>
<proteinExistence type="predicted"/>
<evidence type="ECO:0000256" key="1">
    <source>
        <dbReference type="SAM" id="MobiDB-lite"/>
    </source>
</evidence>
<keyword evidence="4" id="KW-1185">Reference proteome</keyword>
<feature type="region of interest" description="Disordered" evidence="1">
    <location>
        <begin position="1"/>
        <end position="23"/>
    </location>
</feature>
<keyword evidence="2" id="KW-0812">Transmembrane</keyword>
<evidence type="ECO:0000313" key="3">
    <source>
        <dbReference type="EMBL" id="KAL0091660.1"/>
    </source>
</evidence>
<reference evidence="3 4" key="1">
    <citation type="submission" date="2024-04" db="EMBL/GenBank/DDBJ databases">
        <title>Symmetric and asymmetric DNA N6-adenine methylation regulates different biological responses in Mucorales.</title>
        <authorList>
            <consortium name="Lawrence Berkeley National Laboratory"/>
            <person name="Lax C."/>
            <person name="Mondo S.J."/>
            <person name="Osorio-Concepcion M."/>
            <person name="Muszewska A."/>
            <person name="Corrochano-Luque M."/>
            <person name="Gutierrez G."/>
            <person name="Riley R."/>
            <person name="Lipzen A."/>
            <person name="Guo J."/>
            <person name="Hundley H."/>
            <person name="Amirebrahimi M."/>
            <person name="Ng V."/>
            <person name="Lorenzo-Gutierrez D."/>
            <person name="Binder U."/>
            <person name="Yang J."/>
            <person name="Song Y."/>
            <person name="Canovas D."/>
            <person name="Navarro E."/>
            <person name="Freitag M."/>
            <person name="Gabaldon T."/>
            <person name="Grigoriev I.V."/>
            <person name="Corrochano L.M."/>
            <person name="Nicolas F.E."/>
            <person name="Garre V."/>
        </authorList>
    </citation>
    <scope>NUCLEOTIDE SEQUENCE [LARGE SCALE GENOMIC DNA]</scope>
    <source>
        <strain evidence="3 4">L51</strain>
    </source>
</reference>
<organism evidence="3 4">
    <name type="scientific">Phycomyces blakesleeanus</name>
    <dbReference type="NCBI Taxonomy" id="4837"/>
    <lineage>
        <taxon>Eukaryota</taxon>
        <taxon>Fungi</taxon>
        <taxon>Fungi incertae sedis</taxon>
        <taxon>Mucoromycota</taxon>
        <taxon>Mucoromycotina</taxon>
        <taxon>Mucoromycetes</taxon>
        <taxon>Mucorales</taxon>
        <taxon>Phycomycetaceae</taxon>
        <taxon>Phycomyces</taxon>
    </lineage>
</organism>
<gene>
    <name evidence="3" type="ORF">J3Q64DRAFT_1325275</name>
</gene>
<protein>
    <recommendedName>
        <fullName evidence="5">Sugar phosphate transporter domain-containing protein</fullName>
    </recommendedName>
</protein>
<sequence>MEAIHLDILPDKKRQSGDYGEREDAIESYVTSATQALRPQYKKHGLYPLSSSTSSSHPDPIKAHQHHKRTPSSQLPSPIKKTHGRQGSLPHNLSFYKGTNSIRYATPLLSEKNVSIQIADPSSNVIQHHILKHENTLQNLMYILLWYMFSTSLSLYNKNLMGRDRFNFNFPLLVSAMHALLHAIITGLMMTFGGDRWRSPSKVSMTMSDYFLKVVCLFSILCIYTYFILYFCVFNHNNNNKRRRKSCEHPWACVCVCVEQDINIPIYIYILLLLFALL</sequence>
<dbReference type="Proteomes" id="UP001448207">
    <property type="component" value="Unassembled WGS sequence"/>
</dbReference>
<feature type="transmembrane region" description="Helical" evidence="2">
    <location>
        <begin position="210"/>
        <end position="234"/>
    </location>
</feature>
<comment type="caution">
    <text evidence="3">The sequence shown here is derived from an EMBL/GenBank/DDBJ whole genome shotgun (WGS) entry which is preliminary data.</text>
</comment>
<feature type="transmembrane region" description="Helical" evidence="2">
    <location>
        <begin position="140"/>
        <end position="156"/>
    </location>
</feature>
<evidence type="ECO:0000313" key="4">
    <source>
        <dbReference type="Proteomes" id="UP001448207"/>
    </source>
</evidence>
<name>A0ABR3B6H3_PHYBL</name>
<keyword evidence="2" id="KW-1133">Transmembrane helix</keyword>